<dbReference type="CTD" id="100332249"/>
<dbReference type="GO" id="GO:0007165">
    <property type="term" value="P:signal transduction"/>
    <property type="evidence" value="ECO:0007669"/>
    <property type="project" value="InterPro"/>
</dbReference>
<dbReference type="PANTHER" id="PTHR16776:SF3">
    <property type="entry name" value="EXTRACELLULAR MATRIX PROTEIN 1"/>
    <property type="match status" value="1"/>
</dbReference>
<evidence type="ECO:0000313" key="6">
    <source>
        <dbReference type="Ensembl" id="ENSMALP00000004220.1"/>
    </source>
</evidence>
<dbReference type="PANTHER" id="PTHR16776">
    <property type="entry name" value="EXTRACELLULAR MATRIX PROTEIN 1"/>
    <property type="match status" value="1"/>
</dbReference>
<dbReference type="OrthoDB" id="9889855at2759"/>
<sequence length="473" mass="53655">MGSSWALVCSAALALVLLGSASSEIQPPEDLMMQREVDMTDIIKDLLMQAPEDTLTERESSKPDVLTPRGRKPGFYPHSFGGPSEAYPVQFPLGRPTSDNLQAICFYRDRRPRYPDSYFPGTGFSGQMRKGSAVNNAELWFGTCCKGNQTWEREVMLCCATRAWELSIKSFCDEEFSIKTRHYHCCKQNGRDRLNCFHNNAPNPNYEPTEEIPVTPLSYTTEFNFDPNTCPRTVMTSSIVSGQKNERKPSTSQNTFNFPPGRPTTDTIEPLCHNQKLRPLYNVKCLPSSGYELLARQAKTINRLEKGFRQCCKKPDVLSCADQKWRAELDRFCLDKKSRQVDFHCCSLDEANARYSCFQHISPDPHYNMTSATEEPSVHQICDTHRIIQKKYPVGFPLKSLVNQCCPLSKEDMSICLLQELDSMCSSKRTSLSFVRRCCHGVQPTFQCASRILMDAITKATKVLNQKKMCPVS</sequence>
<dbReference type="Gene3D" id="1.10.246.10">
    <property type="match status" value="2"/>
</dbReference>
<evidence type="ECO:0000256" key="2">
    <source>
        <dbReference type="ARBA" id="ARBA00022525"/>
    </source>
</evidence>
<evidence type="ECO:0008006" key="8">
    <source>
        <dbReference type="Google" id="ProtNLM"/>
    </source>
</evidence>
<evidence type="ECO:0000256" key="3">
    <source>
        <dbReference type="ARBA" id="ARBA00022737"/>
    </source>
</evidence>
<dbReference type="Ensembl" id="ENSMALT00000004324.1">
    <property type="protein sequence ID" value="ENSMALP00000004220.1"/>
    <property type="gene ID" value="ENSMALG00000003082.1"/>
</dbReference>
<evidence type="ECO:0000256" key="4">
    <source>
        <dbReference type="SAM" id="MobiDB-lite"/>
    </source>
</evidence>
<dbReference type="AlphaFoldDB" id="A0A3Q3Q4I2"/>
<feature type="signal peptide" evidence="5">
    <location>
        <begin position="1"/>
        <end position="21"/>
    </location>
</feature>
<dbReference type="Pfam" id="PF05782">
    <property type="entry name" value="ECM1"/>
    <property type="match status" value="2"/>
</dbReference>
<keyword evidence="2" id="KW-0964">Secreted</keyword>
<dbReference type="InterPro" id="IPR008605">
    <property type="entry name" value="ECM1"/>
</dbReference>
<keyword evidence="7" id="KW-1185">Reference proteome</keyword>
<name>A0A3Q3Q4I2_MONAL</name>
<reference evidence="6" key="2">
    <citation type="submission" date="2025-09" db="UniProtKB">
        <authorList>
            <consortium name="Ensembl"/>
        </authorList>
    </citation>
    <scope>IDENTIFICATION</scope>
</reference>
<dbReference type="RefSeq" id="XP_020462894.1">
    <property type="nucleotide sequence ID" value="XM_020607238.1"/>
</dbReference>
<dbReference type="SUPFAM" id="SSF48552">
    <property type="entry name" value="Serum albumin-like"/>
    <property type="match status" value="2"/>
</dbReference>
<dbReference type="KEGG" id="malb:109964148"/>
<comment type="subcellular location">
    <subcellularLocation>
        <location evidence="1">Secreted</location>
    </subcellularLocation>
</comment>
<protein>
    <recommendedName>
        <fullName evidence="8">Extracellular matrix protein 1b</fullName>
    </recommendedName>
</protein>
<dbReference type="GO" id="GO:0030500">
    <property type="term" value="P:regulation of bone mineralization"/>
    <property type="evidence" value="ECO:0007669"/>
    <property type="project" value="TreeGrafter"/>
</dbReference>
<feature type="region of interest" description="Disordered" evidence="4">
    <location>
        <begin position="241"/>
        <end position="260"/>
    </location>
</feature>
<evidence type="ECO:0000313" key="7">
    <source>
        <dbReference type="Proteomes" id="UP000261600"/>
    </source>
</evidence>
<accession>A0A3Q3Q4I2</accession>
<evidence type="ECO:0000256" key="5">
    <source>
        <dbReference type="SAM" id="SignalP"/>
    </source>
</evidence>
<feature type="chain" id="PRO_5018733509" description="Extracellular matrix protein 1b" evidence="5">
    <location>
        <begin position="22"/>
        <end position="473"/>
    </location>
</feature>
<dbReference type="InterPro" id="IPR020858">
    <property type="entry name" value="Serum_albumin-like"/>
</dbReference>
<organism evidence="6 7">
    <name type="scientific">Monopterus albus</name>
    <name type="common">Swamp eel</name>
    <dbReference type="NCBI Taxonomy" id="43700"/>
    <lineage>
        <taxon>Eukaryota</taxon>
        <taxon>Metazoa</taxon>
        <taxon>Chordata</taxon>
        <taxon>Craniata</taxon>
        <taxon>Vertebrata</taxon>
        <taxon>Euteleostomi</taxon>
        <taxon>Actinopterygii</taxon>
        <taxon>Neopterygii</taxon>
        <taxon>Teleostei</taxon>
        <taxon>Neoteleostei</taxon>
        <taxon>Acanthomorphata</taxon>
        <taxon>Anabantaria</taxon>
        <taxon>Synbranchiformes</taxon>
        <taxon>Synbranchidae</taxon>
        <taxon>Monopterus</taxon>
    </lineage>
</organism>
<dbReference type="STRING" id="43700.ENSMALP00000004220"/>
<dbReference type="GeneID" id="109964148"/>
<keyword evidence="3" id="KW-0677">Repeat</keyword>
<dbReference type="GO" id="GO:0005615">
    <property type="term" value="C:extracellular space"/>
    <property type="evidence" value="ECO:0007669"/>
    <property type="project" value="InterPro"/>
</dbReference>
<dbReference type="Proteomes" id="UP000261600">
    <property type="component" value="Unplaced"/>
</dbReference>
<evidence type="ECO:0000256" key="1">
    <source>
        <dbReference type="ARBA" id="ARBA00004613"/>
    </source>
</evidence>
<feature type="region of interest" description="Disordered" evidence="4">
    <location>
        <begin position="51"/>
        <end position="72"/>
    </location>
</feature>
<proteinExistence type="predicted"/>
<reference evidence="6" key="1">
    <citation type="submission" date="2025-08" db="UniProtKB">
        <authorList>
            <consortium name="Ensembl"/>
        </authorList>
    </citation>
    <scope>IDENTIFICATION</scope>
</reference>
<keyword evidence="5" id="KW-0732">Signal</keyword>